<dbReference type="Pfam" id="PF00581">
    <property type="entry name" value="Rhodanese"/>
    <property type="match status" value="1"/>
</dbReference>
<reference evidence="3" key="1">
    <citation type="submission" date="2019-01" db="EMBL/GenBank/DDBJ databases">
        <title>Gri0909 isolated from a small marine red alga.</title>
        <authorList>
            <person name="Kim J."/>
            <person name="Jeong S.E."/>
            <person name="Jeon C.O."/>
        </authorList>
    </citation>
    <scope>NUCLEOTIDE SEQUENCE [LARGE SCALE GENOMIC DNA]</scope>
    <source>
        <strain evidence="3">Gri0909</strain>
    </source>
</reference>
<feature type="domain" description="Rhodanese" evidence="1">
    <location>
        <begin position="25"/>
        <end position="113"/>
    </location>
</feature>
<evidence type="ECO:0000259" key="1">
    <source>
        <dbReference type="PROSITE" id="PS50206"/>
    </source>
</evidence>
<evidence type="ECO:0000313" key="2">
    <source>
        <dbReference type="EMBL" id="RVU38583.1"/>
    </source>
</evidence>
<accession>A0A437QVX0</accession>
<organism evidence="2 3">
    <name type="scientific">Hwanghaeella grinnelliae</name>
    <dbReference type="NCBI Taxonomy" id="2500179"/>
    <lineage>
        <taxon>Bacteria</taxon>
        <taxon>Pseudomonadati</taxon>
        <taxon>Pseudomonadota</taxon>
        <taxon>Alphaproteobacteria</taxon>
        <taxon>Rhodospirillales</taxon>
        <taxon>Rhodospirillaceae</taxon>
        <taxon>Hwanghaeella</taxon>
    </lineage>
</organism>
<proteinExistence type="predicted"/>
<dbReference type="GO" id="GO:0004792">
    <property type="term" value="F:thiosulfate-cyanide sulfurtransferase activity"/>
    <property type="evidence" value="ECO:0007669"/>
    <property type="project" value="TreeGrafter"/>
</dbReference>
<comment type="caution">
    <text evidence="2">The sequence shown here is derived from an EMBL/GenBank/DDBJ whole genome shotgun (WGS) entry which is preliminary data.</text>
</comment>
<dbReference type="CDD" id="cd00158">
    <property type="entry name" value="RHOD"/>
    <property type="match status" value="1"/>
</dbReference>
<dbReference type="EMBL" id="SADE01000001">
    <property type="protein sequence ID" value="RVU38583.1"/>
    <property type="molecule type" value="Genomic_DNA"/>
</dbReference>
<dbReference type="AlphaFoldDB" id="A0A437QVX0"/>
<dbReference type="PROSITE" id="PS50206">
    <property type="entry name" value="RHODANESE_3"/>
    <property type="match status" value="1"/>
</dbReference>
<name>A0A437QVX0_9PROT</name>
<dbReference type="Gene3D" id="3.40.250.10">
    <property type="entry name" value="Rhodanese-like domain"/>
    <property type="match status" value="1"/>
</dbReference>
<keyword evidence="3" id="KW-1185">Reference proteome</keyword>
<dbReference type="PANTHER" id="PTHR44086:SF10">
    <property type="entry name" value="THIOSULFATE SULFURTRANSFERASE_RHODANESE-LIKE DOMAIN-CONTAINING PROTEIN 3"/>
    <property type="match status" value="1"/>
</dbReference>
<dbReference type="SMART" id="SM00450">
    <property type="entry name" value="RHOD"/>
    <property type="match status" value="1"/>
</dbReference>
<evidence type="ECO:0000313" key="3">
    <source>
        <dbReference type="Proteomes" id="UP000287447"/>
    </source>
</evidence>
<dbReference type="SUPFAM" id="SSF52821">
    <property type="entry name" value="Rhodanese/Cell cycle control phosphatase"/>
    <property type="match status" value="1"/>
</dbReference>
<dbReference type="Proteomes" id="UP000287447">
    <property type="component" value="Unassembled WGS sequence"/>
</dbReference>
<dbReference type="InterPro" id="IPR001763">
    <property type="entry name" value="Rhodanese-like_dom"/>
</dbReference>
<dbReference type="PANTHER" id="PTHR44086">
    <property type="entry name" value="THIOSULFATE SULFURTRANSFERASE RDL2, MITOCHONDRIAL-RELATED"/>
    <property type="match status" value="1"/>
</dbReference>
<protein>
    <submittedName>
        <fullName evidence="2">Rhodanese-like domain-containing protein</fullName>
    </submittedName>
</protein>
<sequence>MGDGQVSDSSGVRGLTADECAKLIESGEAELIDVREENEWQVERIPGADLYPLSNFGQRRPQGSPDKIGIFHCRSGRRTYDYFRFFELNDYKEVFHMEGGILDWKAQGHPTES</sequence>
<dbReference type="InterPro" id="IPR036873">
    <property type="entry name" value="Rhodanese-like_dom_sf"/>
</dbReference>
<gene>
    <name evidence="2" type="ORF">EOI86_04690</name>
</gene>